<dbReference type="InterPro" id="IPR011990">
    <property type="entry name" value="TPR-like_helical_dom_sf"/>
</dbReference>
<feature type="domain" description="Ancillary SecYEG translocon subunit/Cell division coordinator CpoB TPR" evidence="3">
    <location>
        <begin position="30"/>
        <end position="185"/>
    </location>
</feature>
<feature type="compositionally biased region" description="Pro residues" evidence="1">
    <location>
        <begin position="230"/>
        <end position="240"/>
    </location>
</feature>
<keyword evidence="2" id="KW-0472">Membrane</keyword>
<name>A0ABV2EL39_9CAUL</name>
<dbReference type="Pfam" id="PF09976">
    <property type="entry name" value="TPR_21"/>
    <property type="match status" value="1"/>
</dbReference>
<protein>
    <recommendedName>
        <fullName evidence="3">Ancillary SecYEG translocon subunit/Cell division coordinator CpoB TPR domain-containing protein</fullName>
    </recommendedName>
</protein>
<dbReference type="Proteomes" id="UP001549110">
    <property type="component" value="Unassembled WGS sequence"/>
</dbReference>
<evidence type="ECO:0000256" key="2">
    <source>
        <dbReference type="SAM" id="Phobius"/>
    </source>
</evidence>
<dbReference type="InterPro" id="IPR018704">
    <property type="entry name" value="SecYEG/CpoB_TPR"/>
</dbReference>
<sequence>MVDIFDEVEEQLRSERYKSLALKVLPILGGVLAVALVAALAIWGYQHFRNQAAAEASEKYAQAIDAFNAGRRDEAIRLWGEVGEGSSKAYKSLALQHLGGMKLADNKPAEAVKLFDQAADAAPNAIIGDVARLKSAFALLDTAPYKDMEARLTPLTEEGRPYRAEAREALAFAKLMAGDLAGARNDFVVIGLMADAGEAARQRAQAAQAMIDSGTVKALPATVKAALALPPLPQAPPAGAPAPAQAAPQTPAPGAQ</sequence>
<evidence type="ECO:0000313" key="5">
    <source>
        <dbReference type="Proteomes" id="UP001549110"/>
    </source>
</evidence>
<dbReference type="RefSeq" id="WP_354297783.1">
    <property type="nucleotide sequence ID" value="NZ_JBEPLU010000002.1"/>
</dbReference>
<evidence type="ECO:0000313" key="4">
    <source>
        <dbReference type="EMBL" id="MET3527316.1"/>
    </source>
</evidence>
<gene>
    <name evidence="4" type="ORF">ABID41_002434</name>
</gene>
<keyword evidence="2" id="KW-1133">Transmembrane helix</keyword>
<proteinExistence type="predicted"/>
<keyword evidence="5" id="KW-1185">Reference proteome</keyword>
<feature type="compositionally biased region" description="Low complexity" evidence="1">
    <location>
        <begin position="241"/>
        <end position="256"/>
    </location>
</feature>
<keyword evidence="2" id="KW-0812">Transmembrane</keyword>
<feature type="region of interest" description="Disordered" evidence="1">
    <location>
        <begin position="230"/>
        <end position="256"/>
    </location>
</feature>
<comment type="caution">
    <text evidence="4">The sequence shown here is derived from an EMBL/GenBank/DDBJ whole genome shotgun (WGS) entry which is preliminary data.</text>
</comment>
<evidence type="ECO:0000256" key="1">
    <source>
        <dbReference type="SAM" id="MobiDB-lite"/>
    </source>
</evidence>
<dbReference type="EMBL" id="JBEPLU010000002">
    <property type="protein sequence ID" value="MET3527316.1"/>
    <property type="molecule type" value="Genomic_DNA"/>
</dbReference>
<organism evidence="4 5">
    <name type="scientific">Phenylobacterium koreense</name>
    <dbReference type="NCBI Taxonomy" id="266125"/>
    <lineage>
        <taxon>Bacteria</taxon>
        <taxon>Pseudomonadati</taxon>
        <taxon>Pseudomonadota</taxon>
        <taxon>Alphaproteobacteria</taxon>
        <taxon>Caulobacterales</taxon>
        <taxon>Caulobacteraceae</taxon>
        <taxon>Phenylobacterium</taxon>
    </lineage>
</organism>
<reference evidence="4 5" key="1">
    <citation type="submission" date="2024-06" db="EMBL/GenBank/DDBJ databases">
        <title>Genomic Encyclopedia of Type Strains, Phase IV (KMG-IV): sequencing the most valuable type-strain genomes for metagenomic binning, comparative biology and taxonomic classification.</title>
        <authorList>
            <person name="Goeker M."/>
        </authorList>
    </citation>
    <scope>NUCLEOTIDE SEQUENCE [LARGE SCALE GENOMIC DNA]</scope>
    <source>
        <strain evidence="4 5">DSM 17809</strain>
    </source>
</reference>
<feature type="transmembrane region" description="Helical" evidence="2">
    <location>
        <begin position="20"/>
        <end position="45"/>
    </location>
</feature>
<accession>A0ABV2EL39</accession>
<evidence type="ECO:0000259" key="3">
    <source>
        <dbReference type="Pfam" id="PF09976"/>
    </source>
</evidence>
<dbReference type="Gene3D" id="1.25.40.10">
    <property type="entry name" value="Tetratricopeptide repeat domain"/>
    <property type="match status" value="1"/>
</dbReference>